<dbReference type="AlphaFoldDB" id="A0A0C3H4Q9"/>
<feature type="region of interest" description="Disordered" evidence="1">
    <location>
        <begin position="378"/>
        <end position="408"/>
    </location>
</feature>
<evidence type="ECO:0000313" key="4">
    <source>
        <dbReference type="Proteomes" id="UP000054321"/>
    </source>
</evidence>
<reference evidence="4" key="2">
    <citation type="submission" date="2015-01" db="EMBL/GenBank/DDBJ databases">
        <title>Evolutionary Origins and Diversification of the Mycorrhizal Mutualists.</title>
        <authorList>
            <consortium name="DOE Joint Genome Institute"/>
            <consortium name="Mycorrhizal Genomics Consortium"/>
            <person name="Kohler A."/>
            <person name="Kuo A."/>
            <person name="Nagy L.G."/>
            <person name="Floudas D."/>
            <person name="Copeland A."/>
            <person name="Barry K.W."/>
            <person name="Cichocki N."/>
            <person name="Veneault-Fourrey C."/>
            <person name="LaButti K."/>
            <person name="Lindquist E.A."/>
            <person name="Lipzen A."/>
            <person name="Lundell T."/>
            <person name="Morin E."/>
            <person name="Murat C."/>
            <person name="Riley R."/>
            <person name="Ohm R."/>
            <person name="Sun H."/>
            <person name="Tunlid A."/>
            <person name="Henrissat B."/>
            <person name="Grigoriev I.V."/>
            <person name="Hibbett D.S."/>
            <person name="Martin F."/>
        </authorList>
    </citation>
    <scope>NUCLEOTIDE SEQUENCE [LARGE SCALE GENOMIC DNA]</scope>
    <source>
        <strain evidence="4">Zn</strain>
    </source>
</reference>
<evidence type="ECO:0000256" key="1">
    <source>
        <dbReference type="SAM" id="MobiDB-lite"/>
    </source>
</evidence>
<dbReference type="Proteomes" id="UP000054321">
    <property type="component" value="Unassembled WGS sequence"/>
</dbReference>
<feature type="region of interest" description="Disordered" evidence="1">
    <location>
        <begin position="207"/>
        <end position="235"/>
    </location>
</feature>
<feature type="compositionally biased region" description="Polar residues" evidence="1">
    <location>
        <begin position="23"/>
        <end position="33"/>
    </location>
</feature>
<accession>A0A0C3H4Q9</accession>
<feature type="compositionally biased region" description="Low complexity" evidence="1">
    <location>
        <begin position="1"/>
        <end position="16"/>
    </location>
</feature>
<feature type="region of interest" description="Disordered" evidence="1">
    <location>
        <begin position="469"/>
        <end position="492"/>
    </location>
</feature>
<dbReference type="HOGENOM" id="CLU_017870_1_0_1"/>
<organism evidence="3 4">
    <name type="scientific">Oidiodendron maius (strain Zn)</name>
    <dbReference type="NCBI Taxonomy" id="913774"/>
    <lineage>
        <taxon>Eukaryota</taxon>
        <taxon>Fungi</taxon>
        <taxon>Dikarya</taxon>
        <taxon>Ascomycota</taxon>
        <taxon>Pezizomycotina</taxon>
        <taxon>Leotiomycetes</taxon>
        <taxon>Leotiomycetes incertae sedis</taxon>
        <taxon>Myxotrichaceae</taxon>
        <taxon>Oidiodendron</taxon>
    </lineage>
</organism>
<proteinExistence type="predicted"/>
<dbReference type="OrthoDB" id="5412288at2759"/>
<dbReference type="STRING" id="913774.A0A0C3H4Q9"/>
<reference evidence="3 4" key="1">
    <citation type="submission" date="2014-04" db="EMBL/GenBank/DDBJ databases">
        <authorList>
            <consortium name="DOE Joint Genome Institute"/>
            <person name="Kuo A."/>
            <person name="Martino E."/>
            <person name="Perotto S."/>
            <person name="Kohler A."/>
            <person name="Nagy L.G."/>
            <person name="Floudas D."/>
            <person name="Copeland A."/>
            <person name="Barry K.W."/>
            <person name="Cichocki N."/>
            <person name="Veneault-Fourrey C."/>
            <person name="LaButti K."/>
            <person name="Lindquist E.A."/>
            <person name="Lipzen A."/>
            <person name="Lundell T."/>
            <person name="Morin E."/>
            <person name="Murat C."/>
            <person name="Sun H."/>
            <person name="Tunlid A."/>
            <person name="Henrissat B."/>
            <person name="Grigoriev I.V."/>
            <person name="Hibbett D.S."/>
            <person name="Martin F."/>
            <person name="Nordberg H.P."/>
            <person name="Cantor M.N."/>
            <person name="Hua S.X."/>
        </authorList>
    </citation>
    <scope>NUCLEOTIDE SEQUENCE [LARGE SCALE GENOMIC DNA]</scope>
    <source>
        <strain evidence="3 4">Zn</strain>
    </source>
</reference>
<dbReference type="Pfam" id="PF10680">
    <property type="entry name" value="RRN9"/>
    <property type="match status" value="1"/>
</dbReference>
<dbReference type="InterPro" id="IPR019622">
    <property type="entry name" value="Rrn9_dom"/>
</dbReference>
<feature type="region of interest" description="Disordered" evidence="1">
    <location>
        <begin position="73"/>
        <end position="136"/>
    </location>
</feature>
<evidence type="ECO:0000259" key="2">
    <source>
        <dbReference type="Pfam" id="PF10680"/>
    </source>
</evidence>
<dbReference type="EMBL" id="KN832882">
    <property type="protein sequence ID" value="KIM97461.1"/>
    <property type="molecule type" value="Genomic_DNA"/>
</dbReference>
<evidence type="ECO:0000313" key="3">
    <source>
        <dbReference type="EMBL" id="KIM97461.1"/>
    </source>
</evidence>
<sequence>MDEAASASSGSSYSSGEIPERPNSWTGPPSTWQSLTAQERGLEASLVELRNKDLGIHLYNSFSLKARARKYGESKSLQSGALPSGENQEIDVHNEAPQGAEEPASKEWAPSRAWTAWPLPPDQVPRLDEHIGPDDEDELFTLRRSEKERPSRELEDVLVGTALKFAKKNWERREIASGGEIFEEENSDEEQVQVGNLKRAKRGCEYHEKTTDHSIPDGSLENVVKEPSQSPLEKPVLESVLSADDERSRDLLRPSIRHTLSQLDTILMALHHVRQTCHRYATDSESSSDSEGRARSAVSQPETIIEKRPVGRPRKFENLTSRPRPVEDHVSEAFNAGLVRAKKTHRGRPRKHYEPLVGETQEEYLIRVARLQKKSLPSFVSSGATSQERSSERSPIRGRTGPRKREKLGARDWSEVLGSAALVGLPPDVVARATQRCANLFGEGMIMRNLIETPAGAEVSHTLTAYVPEEIPDLSRESQSSPQESDEDDMNIDLEVKKPKKYLPGQDTYKCPIEKCQRHVKGFTVRSRLLRHLKTLHKMSEDEVIDILDDSKDIHGGNIPGVRGSDKRSRSRGRWTGESVAAGQESSIEKMEGEDRSLSSDS</sequence>
<protein>
    <recommendedName>
        <fullName evidence="2">Rrn9 domain-containing protein</fullName>
    </recommendedName>
</protein>
<feature type="region of interest" description="Disordered" evidence="1">
    <location>
        <begin position="280"/>
        <end position="323"/>
    </location>
</feature>
<feature type="compositionally biased region" description="Polar residues" evidence="1">
    <location>
        <begin position="75"/>
        <end position="87"/>
    </location>
</feature>
<keyword evidence="4" id="KW-1185">Reference proteome</keyword>
<feature type="region of interest" description="Disordered" evidence="1">
    <location>
        <begin position="551"/>
        <end position="602"/>
    </location>
</feature>
<feature type="compositionally biased region" description="Basic and acidic residues" evidence="1">
    <location>
        <begin position="304"/>
        <end position="317"/>
    </location>
</feature>
<gene>
    <name evidence="3" type="ORF">OIDMADRAFT_105713</name>
</gene>
<feature type="compositionally biased region" description="Basic and acidic residues" evidence="1">
    <location>
        <begin position="587"/>
        <end position="602"/>
    </location>
</feature>
<name>A0A0C3H4Q9_OIDMZ</name>
<dbReference type="InParanoid" id="A0A0C3H4Q9"/>
<feature type="domain" description="Rrn9" evidence="2">
    <location>
        <begin position="48"/>
        <end position="131"/>
    </location>
</feature>
<feature type="region of interest" description="Disordered" evidence="1">
    <location>
        <begin position="1"/>
        <end position="33"/>
    </location>
</feature>
<feature type="compositionally biased region" description="Polar residues" evidence="1">
    <location>
        <begin position="378"/>
        <end position="388"/>
    </location>
</feature>